<reference evidence="2 3" key="1">
    <citation type="journal article" date="2014" name="BMC Genomics">
        <title>Genome sequencing of four Aureobasidium pullulans varieties: biotechnological potential, stress tolerance, and description of new species.</title>
        <authorList>
            <person name="Gostin Ar C."/>
            <person name="Ohm R.A."/>
            <person name="Kogej T."/>
            <person name="Sonjak S."/>
            <person name="Turk M."/>
            <person name="Zajc J."/>
            <person name="Zalar P."/>
            <person name="Grube M."/>
            <person name="Sun H."/>
            <person name="Han J."/>
            <person name="Sharma A."/>
            <person name="Chiniquy J."/>
            <person name="Ngan C.Y."/>
            <person name="Lipzen A."/>
            <person name="Barry K."/>
            <person name="Grigoriev I.V."/>
            <person name="Gunde-Cimerman N."/>
        </authorList>
    </citation>
    <scope>NUCLEOTIDE SEQUENCE [LARGE SCALE GENOMIC DNA]</scope>
    <source>
        <strain evidence="2 3">CBS 147.97</strain>
    </source>
</reference>
<keyword evidence="3" id="KW-1185">Reference proteome</keyword>
<dbReference type="HOGENOM" id="CLU_1315166_0_0_1"/>
<proteinExistence type="predicted"/>
<dbReference type="GeneID" id="25412902"/>
<name>A0A074XTV5_9PEZI</name>
<dbReference type="RefSeq" id="XP_013432125.1">
    <property type="nucleotide sequence ID" value="XM_013576671.1"/>
</dbReference>
<feature type="compositionally biased region" description="Basic residues" evidence="1">
    <location>
        <begin position="198"/>
        <end position="209"/>
    </location>
</feature>
<accession>A0A074XTV5</accession>
<evidence type="ECO:0000313" key="2">
    <source>
        <dbReference type="EMBL" id="KEQ78016.1"/>
    </source>
</evidence>
<evidence type="ECO:0000256" key="1">
    <source>
        <dbReference type="SAM" id="MobiDB-lite"/>
    </source>
</evidence>
<organism evidence="2 3">
    <name type="scientific">Aureobasidium namibiae CBS 147.97</name>
    <dbReference type="NCBI Taxonomy" id="1043004"/>
    <lineage>
        <taxon>Eukaryota</taxon>
        <taxon>Fungi</taxon>
        <taxon>Dikarya</taxon>
        <taxon>Ascomycota</taxon>
        <taxon>Pezizomycotina</taxon>
        <taxon>Dothideomycetes</taxon>
        <taxon>Dothideomycetidae</taxon>
        <taxon>Dothideales</taxon>
        <taxon>Saccotheciaceae</taxon>
        <taxon>Aureobasidium</taxon>
    </lineage>
</organism>
<dbReference type="AlphaFoldDB" id="A0A074XTV5"/>
<dbReference type="EMBL" id="KL584702">
    <property type="protein sequence ID" value="KEQ78016.1"/>
    <property type="molecule type" value="Genomic_DNA"/>
</dbReference>
<gene>
    <name evidence="2" type="ORF">M436DRAFT_59957</name>
</gene>
<sequence>MSGFKPHATVFICQARVFTAEPYTHCSRTRRPVWPLNIACMGPCLLQCRLRSTLEKEIKQSPFPPTRTAILGIASTYYFTCIFCCGAADSHTSALHVTGSGFVPRSRESLYGKYYNARYTNLVWDRDGRMKPLYLQCRSENPTDKETCAQAQNNCQVELVSASITIMHYRYDSQHLCLLEYNARVNNNRPFSTSTNARVHRPSGKHTEC</sequence>
<feature type="region of interest" description="Disordered" evidence="1">
    <location>
        <begin position="190"/>
        <end position="209"/>
    </location>
</feature>
<evidence type="ECO:0000313" key="3">
    <source>
        <dbReference type="Proteomes" id="UP000027730"/>
    </source>
</evidence>
<dbReference type="Proteomes" id="UP000027730">
    <property type="component" value="Unassembled WGS sequence"/>
</dbReference>
<protein>
    <submittedName>
        <fullName evidence="2">Uncharacterized protein</fullName>
    </submittedName>
</protein>